<dbReference type="SMART" id="SM00320">
    <property type="entry name" value="WD40"/>
    <property type="match status" value="9"/>
</dbReference>
<keyword evidence="6" id="KW-1185">Reference proteome</keyword>
<dbReference type="InterPro" id="IPR002048">
    <property type="entry name" value="EF_hand_dom"/>
</dbReference>
<feature type="domain" description="EF-hand" evidence="4">
    <location>
        <begin position="163"/>
        <end position="198"/>
    </location>
</feature>
<dbReference type="PANTHER" id="PTHR44324">
    <property type="entry name" value="WD40 REPEAT DOMAIN 95"/>
    <property type="match status" value="1"/>
</dbReference>
<dbReference type="Ensembl" id="ENSGAGT00000033917.1">
    <property type="protein sequence ID" value="ENSGAGP00000029867.1"/>
    <property type="gene ID" value="ENSGAGG00000021561.1"/>
</dbReference>
<dbReference type="InterPro" id="IPR001680">
    <property type="entry name" value="WD40_rpt"/>
</dbReference>
<dbReference type="InterPro" id="IPR020472">
    <property type="entry name" value="WD40_PAC1"/>
</dbReference>
<dbReference type="InterPro" id="IPR015943">
    <property type="entry name" value="WD40/YVTN_repeat-like_dom_sf"/>
</dbReference>
<dbReference type="Proteomes" id="UP000291020">
    <property type="component" value="Unassembled WGS sequence"/>
</dbReference>
<dbReference type="PROSITE" id="PS50082">
    <property type="entry name" value="WD_REPEATS_2"/>
    <property type="match status" value="6"/>
</dbReference>
<feature type="repeat" description="WD" evidence="3">
    <location>
        <begin position="641"/>
        <end position="675"/>
    </location>
</feature>
<reference evidence="5" key="3">
    <citation type="submission" date="2025-09" db="UniProtKB">
        <authorList>
            <consortium name="Ensembl"/>
        </authorList>
    </citation>
    <scope>IDENTIFICATION</scope>
</reference>
<dbReference type="STRING" id="38772.ENSGAGP00000029867"/>
<accession>A0A452IP36</accession>
<organism evidence="5 6">
    <name type="scientific">Gopherus agassizii</name>
    <name type="common">Agassiz's desert tortoise</name>
    <dbReference type="NCBI Taxonomy" id="38772"/>
    <lineage>
        <taxon>Eukaryota</taxon>
        <taxon>Metazoa</taxon>
        <taxon>Chordata</taxon>
        <taxon>Craniata</taxon>
        <taxon>Vertebrata</taxon>
        <taxon>Euteleostomi</taxon>
        <taxon>Archelosauria</taxon>
        <taxon>Testudinata</taxon>
        <taxon>Testudines</taxon>
        <taxon>Cryptodira</taxon>
        <taxon>Durocryptodira</taxon>
        <taxon>Testudinoidea</taxon>
        <taxon>Testudinidae</taxon>
        <taxon>Gopherus</taxon>
    </lineage>
</organism>
<feature type="repeat" description="WD" evidence="3">
    <location>
        <begin position="466"/>
        <end position="491"/>
    </location>
</feature>
<dbReference type="PANTHER" id="PTHR44324:SF4">
    <property type="entry name" value="WD40 REPEAT DOMAIN 95"/>
    <property type="match status" value="1"/>
</dbReference>
<dbReference type="Pfam" id="PF00400">
    <property type="entry name" value="WD40"/>
    <property type="match status" value="7"/>
</dbReference>
<proteinExistence type="predicted"/>
<reference evidence="6" key="1">
    <citation type="journal article" date="2017" name="PLoS ONE">
        <title>The Agassiz's desert tortoise genome provides a resource for the conservation of a threatened species.</title>
        <authorList>
            <person name="Tollis M."/>
            <person name="DeNardo D.F."/>
            <person name="Cornelius J.A."/>
            <person name="Dolby G.A."/>
            <person name="Edwards T."/>
            <person name="Henen B.T."/>
            <person name="Karl A.E."/>
            <person name="Murphy R.W."/>
            <person name="Kusumi K."/>
        </authorList>
    </citation>
    <scope>NUCLEOTIDE SEQUENCE [LARGE SCALE GENOMIC DNA]</scope>
</reference>
<evidence type="ECO:0000256" key="1">
    <source>
        <dbReference type="ARBA" id="ARBA00022574"/>
    </source>
</evidence>
<feature type="repeat" description="WD" evidence="3">
    <location>
        <begin position="733"/>
        <end position="773"/>
    </location>
</feature>
<dbReference type="GO" id="GO:0005509">
    <property type="term" value="F:calcium ion binding"/>
    <property type="evidence" value="ECO:0007669"/>
    <property type="project" value="InterPro"/>
</dbReference>
<dbReference type="PRINTS" id="PR00320">
    <property type="entry name" value="GPROTEINBRPT"/>
</dbReference>
<dbReference type="Pfam" id="PF13499">
    <property type="entry name" value="EF-hand_7"/>
    <property type="match status" value="1"/>
</dbReference>
<dbReference type="InterPro" id="IPR036322">
    <property type="entry name" value="WD40_repeat_dom_sf"/>
</dbReference>
<reference evidence="5" key="2">
    <citation type="submission" date="2025-08" db="UniProtKB">
        <authorList>
            <consortium name="Ensembl"/>
        </authorList>
    </citation>
    <scope>IDENTIFICATION</scope>
</reference>
<keyword evidence="1 3" id="KW-0853">WD repeat</keyword>
<dbReference type="AlphaFoldDB" id="A0A452IP36"/>
<evidence type="ECO:0000313" key="6">
    <source>
        <dbReference type="Proteomes" id="UP000291020"/>
    </source>
</evidence>
<protein>
    <recommendedName>
        <fullName evidence="4">EF-hand domain-containing protein</fullName>
    </recommendedName>
</protein>
<feature type="repeat" description="WD" evidence="3">
    <location>
        <begin position="890"/>
        <end position="924"/>
    </location>
</feature>
<keyword evidence="2" id="KW-0677">Repeat</keyword>
<feature type="repeat" description="WD" evidence="3">
    <location>
        <begin position="590"/>
        <end position="631"/>
    </location>
</feature>
<dbReference type="PROSITE" id="PS50294">
    <property type="entry name" value="WD_REPEATS_REGION"/>
    <property type="match status" value="2"/>
</dbReference>
<evidence type="ECO:0000256" key="2">
    <source>
        <dbReference type="ARBA" id="ARBA00022737"/>
    </source>
</evidence>
<sequence length="1084" mass="122087">MALRKAARPRSASGKLETFPRGSILNELRESTAKTEASFRRAQTSLGGSRLQAASPVSLRSFSEEAREESSCLPEWLVKELLKGQQRSHSVGLLENILEHEGFQRHVDSAKSLRKGKIEQQVTLEQLQKLNTAFQELEKNGCKSLDIEKFKQVVKTCMTPHRTSDEQIEKLFMKIDCAATGRIQWDEFCTYMQLEYAEQDVSSARLKELTFSLPAVIEECPHGEPVLRICSLFDNTLVMTQEDGVISFWSPQLKLKRSMMVFEKPVNKKSKWATDFTVMSHYNKLILGTGDREIQLYEMSNFEPYCQISGLEAIPLKLDYCCPDPDECMILYGDDQGCVNILLLSSVGELLRTWKKLPVAENLPSIGIENAVLSPNVTYIRWKVHGDWVTQLHYYDSIKAVISTSNHEPTALVTGCIVGATNVEQQMKKIKDRGKDSKARKAQVIPRIPPKRAEGDQTVFQVHKGVKTFAFCKKSNLIVTGGMDRIIRMWNPYMSGQPTGMLRSHTAPVCYLSISAEDAKIFSMSMDNTIKIWDIVDQTCLFTACSKTSGIKGELTACHYTPGSRSLCVAADTLALLHLRLRPPPEPHLIVSHKEPVLCCKYNKEFRDVVSCSEGSVVKVWDFETGKHLFEFSDAHGGAAITCLTFDVSGRRLITGGRDGCLKIWNYNNGHCLNTLKREDKCAEVCDCTYVEVNRSRYIIAVGWDRRISMYFDSADNLHHFQKPQPHWQDDISCGHKEDILCIAQCPPTLLATSSYDGEIIIWNMISGHIYRKLHTSFPAHCAGTEAVDTSITQLVFLRTRAVKFESTAASLISNGPQGSVNFWSLFSGIPLTASFIPSRVKCHISSIAVTADDSFIYAADDDGYVYVYSIKDYALQDPEREPPKYVNHWRAHVNIVVSVEVVDEEKVLLSSSIDCTVRLWSLDGEYIGTFGQAEPWEIFTPASWKHPRVPYEILIDPQSMPIHPMLEGEPPVLQLINTEPSNVTLENAFSKHEVSYNPKLPQITKPDLAIKEEINQRAYAQALSKRLKQEHYKKINRPLAPGGQSTYHILNTCEVVIAPPICEKPDLSVLSTDYFYEESLGED</sequence>
<evidence type="ECO:0000313" key="5">
    <source>
        <dbReference type="Ensembl" id="ENSGAGP00000029867.1"/>
    </source>
</evidence>
<dbReference type="PROSITE" id="PS50222">
    <property type="entry name" value="EF_HAND_2"/>
    <property type="match status" value="2"/>
</dbReference>
<dbReference type="InterPro" id="IPR019775">
    <property type="entry name" value="WD40_repeat_CS"/>
</dbReference>
<dbReference type="Gene3D" id="1.10.238.10">
    <property type="entry name" value="EF-hand"/>
    <property type="match status" value="1"/>
</dbReference>
<dbReference type="SUPFAM" id="SSF47473">
    <property type="entry name" value="EF-hand"/>
    <property type="match status" value="1"/>
</dbReference>
<feature type="domain" description="EF-hand" evidence="4">
    <location>
        <begin position="125"/>
        <end position="160"/>
    </location>
</feature>
<name>A0A452IP36_9SAUR</name>
<dbReference type="InterPro" id="IPR011992">
    <property type="entry name" value="EF-hand-dom_pair"/>
</dbReference>
<feature type="repeat" description="WD" evidence="3">
    <location>
        <begin position="502"/>
        <end position="543"/>
    </location>
</feature>
<dbReference type="CDD" id="cd00051">
    <property type="entry name" value="EFh"/>
    <property type="match status" value="1"/>
</dbReference>
<evidence type="ECO:0000259" key="4">
    <source>
        <dbReference type="PROSITE" id="PS50222"/>
    </source>
</evidence>
<evidence type="ECO:0000256" key="3">
    <source>
        <dbReference type="PROSITE-ProRule" id="PRU00221"/>
    </source>
</evidence>
<dbReference type="PROSITE" id="PS00678">
    <property type="entry name" value="WD_REPEATS_1"/>
    <property type="match status" value="2"/>
</dbReference>
<dbReference type="Gene3D" id="2.130.10.10">
    <property type="entry name" value="YVTN repeat-like/Quinoprotein amine dehydrogenase"/>
    <property type="match status" value="4"/>
</dbReference>
<dbReference type="InterPro" id="IPR051242">
    <property type="entry name" value="WD-EF-hand_domain"/>
</dbReference>
<dbReference type="SUPFAM" id="SSF50978">
    <property type="entry name" value="WD40 repeat-like"/>
    <property type="match status" value="3"/>
</dbReference>